<reference evidence="2 3" key="1">
    <citation type="submission" date="2017-05" db="EMBL/GenBank/DDBJ databases">
        <authorList>
            <person name="Varghese N."/>
            <person name="Submissions S."/>
        </authorList>
    </citation>
    <scope>NUCLEOTIDE SEQUENCE [LARGE SCALE GENOMIC DNA]</scope>
    <source>
        <strain evidence="2 3">DSM 45474</strain>
    </source>
</reference>
<organism evidence="2 3">
    <name type="scientific">Melghirimyces algeriensis</name>
    <dbReference type="NCBI Taxonomy" id="910412"/>
    <lineage>
        <taxon>Bacteria</taxon>
        <taxon>Bacillati</taxon>
        <taxon>Bacillota</taxon>
        <taxon>Bacilli</taxon>
        <taxon>Bacillales</taxon>
        <taxon>Thermoactinomycetaceae</taxon>
        <taxon>Melghirimyces</taxon>
    </lineage>
</organism>
<sequence length="31" mass="3653">MAKNIAEWLLLSYVPFLALVKGILYYIHCIR</sequence>
<dbReference type="EMBL" id="FXTI01000008">
    <property type="protein sequence ID" value="SMO81897.1"/>
    <property type="molecule type" value="Genomic_DNA"/>
</dbReference>
<keyword evidence="1" id="KW-0472">Membrane</keyword>
<evidence type="ECO:0000256" key="1">
    <source>
        <dbReference type="SAM" id="Phobius"/>
    </source>
</evidence>
<gene>
    <name evidence="2" type="ORF">SAMN06264849_108189</name>
</gene>
<keyword evidence="3" id="KW-1185">Reference proteome</keyword>
<proteinExistence type="predicted"/>
<accession>A0A521ED89</accession>
<protein>
    <submittedName>
        <fullName evidence="2">Uncharacterized protein</fullName>
    </submittedName>
</protein>
<keyword evidence="1" id="KW-1133">Transmembrane helix</keyword>
<keyword evidence="1" id="KW-0812">Transmembrane</keyword>
<dbReference type="AlphaFoldDB" id="A0A521ED89"/>
<dbReference type="Proteomes" id="UP000315636">
    <property type="component" value="Unassembled WGS sequence"/>
</dbReference>
<evidence type="ECO:0000313" key="3">
    <source>
        <dbReference type="Proteomes" id="UP000315636"/>
    </source>
</evidence>
<evidence type="ECO:0000313" key="2">
    <source>
        <dbReference type="EMBL" id="SMO81897.1"/>
    </source>
</evidence>
<feature type="transmembrane region" description="Helical" evidence="1">
    <location>
        <begin position="6"/>
        <end position="27"/>
    </location>
</feature>
<name>A0A521ED89_9BACL</name>